<dbReference type="EMBL" id="JAWPEI010000007">
    <property type="protein sequence ID" value="KAK4720703.1"/>
    <property type="molecule type" value="Genomic_DNA"/>
</dbReference>
<feature type="repeat" description="PPR" evidence="2">
    <location>
        <begin position="210"/>
        <end position="244"/>
    </location>
</feature>
<dbReference type="FunFam" id="1.25.40.10:FF:000470">
    <property type="entry name" value="Pentatricopeptide repeat-containing protein At5g66520"/>
    <property type="match status" value="1"/>
</dbReference>
<evidence type="ECO:0000256" key="2">
    <source>
        <dbReference type="PROSITE-ProRule" id="PRU00708"/>
    </source>
</evidence>
<dbReference type="Pfam" id="PF01535">
    <property type="entry name" value="PPR"/>
    <property type="match status" value="3"/>
</dbReference>
<name>A0AAV9L618_9SOLN</name>
<proteinExistence type="predicted"/>
<feature type="repeat" description="PPR" evidence="2">
    <location>
        <begin position="348"/>
        <end position="382"/>
    </location>
</feature>
<dbReference type="AlphaFoldDB" id="A0AAV9L618"/>
<sequence length="563" mass="63195">MLNVTVSSNSATLTQKFITFLEKCKSISEFKKLHALLITCGISKQTQFNSRILCFTTLSESSNIDYAHRVFLQIKNPTIFDYNTLIRGYSNSKNPCKSLSLFVEMLQNEVFPNHFTYPFVVKCLANLCEVRIGRSVHGGVLKNGFDVDLYVSNSLIHMYGSCGDVLCARKVFDEMPAKNLVSWNSMMDGYGKCGDAVLMREVFDSMIERDVVSWSSLIDGYVKDGEYAEALEMFEKMRVEGPKANEVTMVSVLGACAHLGALEQGRVMHEYVVENKLPMTLVLRTSLVDMYAKCGAVEEALVVFREALGRKTDVLIWNAMIGGLATHGLVTETLELYEEMHVLKVRPDEITYLCLLCACAHGGLVKEAWCFFDSLGKDGMTAKCEHYACMMDVLARAGRLTEAYRFLCEMPMEPTASMLGALLSGCINHGRLDLAEIVGKKLIDLEPFHDGRYVGLSNVYALKKRWDEAKAMREAMDTRGVKKLPGFSVVEISGALHRFIAHDKAHPESDQIYTILDFVLWQMKLGRDCEEQEQLLYDINVGIGNGDDSSALQMKDFSLYDQR</sequence>
<keyword evidence="1" id="KW-0677">Repeat</keyword>
<dbReference type="SUPFAM" id="SSF48452">
    <property type="entry name" value="TPR-like"/>
    <property type="match status" value="1"/>
</dbReference>
<evidence type="ECO:0000313" key="4">
    <source>
        <dbReference type="Proteomes" id="UP001311915"/>
    </source>
</evidence>
<reference evidence="3 4" key="1">
    <citation type="submission" date="2023-10" db="EMBL/GenBank/DDBJ databases">
        <title>Genome-Wide Identification Analysis in wild type Solanum Pinnatisectum Reveals Some Genes Defensing Phytophthora Infestans.</title>
        <authorList>
            <person name="Sun C."/>
        </authorList>
    </citation>
    <scope>NUCLEOTIDE SEQUENCE [LARGE SCALE GENOMIC DNA]</scope>
    <source>
        <strain evidence="3">LQN</strain>
        <tissue evidence="3">Leaf</tissue>
    </source>
</reference>
<dbReference type="Gene3D" id="1.25.40.10">
    <property type="entry name" value="Tetratricopeptide repeat domain"/>
    <property type="match status" value="3"/>
</dbReference>
<dbReference type="Proteomes" id="UP001311915">
    <property type="component" value="Unassembled WGS sequence"/>
</dbReference>
<keyword evidence="4" id="KW-1185">Reference proteome</keyword>
<dbReference type="Pfam" id="PF20431">
    <property type="entry name" value="E_motif"/>
    <property type="match status" value="1"/>
</dbReference>
<protein>
    <recommendedName>
        <fullName evidence="5">Pentatricopeptide repeat-containing protein</fullName>
    </recommendedName>
</protein>
<feature type="repeat" description="PPR" evidence="2">
    <location>
        <begin position="313"/>
        <end position="347"/>
    </location>
</feature>
<dbReference type="Pfam" id="PF13041">
    <property type="entry name" value="PPR_2"/>
    <property type="match status" value="3"/>
</dbReference>
<feature type="repeat" description="PPR" evidence="2">
    <location>
        <begin position="179"/>
        <end position="209"/>
    </location>
</feature>
<dbReference type="InterPro" id="IPR046848">
    <property type="entry name" value="E_motif"/>
</dbReference>
<dbReference type="FunFam" id="1.25.40.10:FF:000184">
    <property type="entry name" value="Pentatricopeptide repeat-containing protein, chloroplastic"/>
    <property type="match status" value="1"/>
</dbReference>
<dbReference type="NCBIfam" id="TIGR00756">
    <property type="entry name" value="PPR"/>
    <property type="match status" value="6"/>
</dbReference>
<evidence type="ECO:0008006" key="5">
    <source>
        <dbReference type="Google" id="ProtNLM"/>
    </source>
</evidence>
<dbReference type="PROSITE" id="PS51375">
    <property type="entry name" value="PPR"/>
    <property type="match status" value="5"/>
</dbReference>
<dbReference type="PANTHER" id="PTHR47926">
    <property type="entry name" value="PENTATRICOPEPTIDE REPEAT-CONTAINING PROTEIN"/>
    <property type="match status" value="1"/>
</dbReference>
<dbReference type="GO" id="GO:0003723">
    <property type="term" value="F:RNA binding"/>
    <property type="evidence" value="ECO:0007669"/>
    <property type="project" value="InterPro"/>
</dbReference>
<dbReference type="PANTHER" id="PTHR47926:SF483">
    <property type="entry name" value="TETRATRICOPEPTIDE-LIKE HELICAL DOMAIN SUPERFAMILY"/>
    <property type="match status" value="1"/>
</dbReference>
<gene>
    <name evidence="3" type="ORF">R3W88_010936</name>
</gene>
<feature type="repeat" description="PPR" evidence="2">
    <location>
        <begin position="78"/>
        <end position="112"/>
    </location>
</feature>
<dbReference type="InterPro" id="IPR002885">
    <property type="entry name" value="PPR_rpt"/>
</dbReference>
<organism evidence="3 4">
    <name type="scientific">Solanum pinnatisectum</name>
    <name type="common">tansyleaf nightshade</name>
    <dbReference type="NCBI Taxonomy" id="50273"/>
    <lineage>
        <taxon>Eukaryota</taxon>
        <taxon>Viridiplantae</taxon>
        <taxon>Streptophyta</taxon>
        <taxon>Embryophyta</taxon>
        <taxon>Tracheophyta</taxon>
        <taxon>Spermatophyta</taxon>
        <taxon>Magnoliopsida</taxon>
        <taxon>eudicotyledons</taxon>
        <taxon>Gunneridae</taxon>
        <taxon>Pentapetalae</taxon>
        <taxon>asterids</taxon>
        <taxon>lamiids</taxon>
        <taxon>Solanales</taxon>
        <taxon>Solanaceae</taxon>
        <taxon>Solanoideae</taxon>
        <taxon>Solaneae</taxon>
        <taxon>Solanum</taxon>
    </lineage>
</organism>
<dbReference type="GO" id="GO:0009451">
    <property type="term" value="P:RNA modification"/>
    <property type="evidence" value="ECO:0007669"/>
    <property type="project" value="InterPro"/>
</dbReference>
<comment type="caution">
    <text evidence="3">The sequence shown here is derived from an EMBL/GenBank/DDBJ whole genome shotgun (WGS) entry which is preliminary data.</text>
</comment>
<evidence type="ECO:0000313" key="3">
    <source>
        <dbReference type="EMBL" id="KAK4720703.1"/>
    </source>
</evidence>
<dbReference type="InterPro" id="IPR011990">
    <property type="entry name" value="TPR-like_helical_dom_sf"/>
</dbReference>
<evidence type="ECO:0000256" key="1">
    <source>
        <dbReference type="ARBA" id="ARBA00022737"/>
    </source>
</evidence>
<dbReference type="InterPro" id="IPR046960">
    <property type="entry name" value="PPR_At4g14850-like_plant"/>
</dbReference>
<accession>A0AAV9L618</accession>